<dbReference type="EMBL" id="MKFT01000003">
    <property type="protein sequence ID" value="OHY95463.1"/>
    <property type="molecule type" value="Genomic_DNA"/>
</dbReference>
<reference evidence="1 2" key="1">
    <citation type="submission" date="2016-09" db="EMBL/GenBank/DDBJ databases">
        <title>Isolation, identification and antibiotic sensitivity analysis of bacterial pathogen from juvenile Hippocampus erectus with tail-rotted disease.</title>
        <authorList>
            <person name="Yang Q."/>
        </authorList>
    </citation>
    <scope>NUCLEOTIDE SEQUENCE [LARGE SCALE GENOMIC DNA]</scope>
    <source>
        <strain evidence="1 2">HM-10</strain>
    </source>
</reference>
<evidence type="ECO:0000313" key="1">
    <source>
        <dbReference type="EMBL" id="OHY95463.1"/>
    </source>
</evidence>
<name>A0ABX3DCS7_9VIBR</name>
<evidence type="ECO:0000313" key="2">
    <source>
        <dbReference type="Proteomes" id="UP000180133"/>
    </source>
</evidence>
<protein>
    <recommendedName>
        <fullName evidence="3">CHAT domain-containing protein</fullName>
    </recommendedName>
</protein>
<proteinExistence type="predicted"/>
<sequence>MYESQNSAILVLESPWELDEGDSNRSSVLPFVEGIAKMLGDTEVYHANFYDKSSFNKALDCLCKKKFSNTLVYIAAHGSKRRVGNTNIMHVLRSIGEKSNQFNITGIMLGACFVGGNTIDMEIFSLGNNLRWCAGYASSAFWLPATLIDCAIMSAMLKVDSGSNYDRDDIIDIMADALSTFDGKVHIGENLDDQPTSLEDSLEFVLQPKGRGFQPKSIAEQIFSARKGFLLNEEEY</sequence>
<dbReference type="Proteomes" id="UP000180133">
    <property type="component" value="Unassembled WGS sequence"/>
</dbReference>
<gene>
    <name evidence="1" type="ORF">BI375_14140</name>
</gene>
<organism evidence="1 2">
    <name type="scientific">Vibrio rotiferianus</name>
    <dbReference type="NCBI Taxonomy" id="190895"/>
    <lineage>
        <taxon>Bacteria</taxon>
        <taxon>Pseudomonadati</taxon>
        <taxon>Pseudomonadota</taxon>
        <taxon>Gammaproteobacteria</taxon>
        <taxon>Vibrionales</taxon>
        <taxon>Vibrionaceae</taxon>
        <taxon>Vibrio</taxon>
    </lineage>
</organism>
<accession>A0ABX3DCS7</accession>
<evidence type="ECO:0008006" key="3">
    <source>
        <dbReference type="Google" id="ProtNLM"/>
    </source>
</evidence>
<keyword evidence="2" id="KW-1185">Reference proteome</keyword>
<comment type="caution">
    <text evidence="1">The sequence shown here is derived from an EMBL/GenBank/DDBJ whole genome shotgun (WGS) entry which is preliminary data.</text>
</comment>